<name>A0A4R6V665_9PSEU</name>
<feature type="compositionally biased region" description="Basic and acidic residues" evidence="1">
    <location>
        <begin position="422"/>
        <end position="445"/>
    </location>
</feature>
<dbReference type="Gene3D" id="3.40.50.300">
    <property type="entry name" value="P-loop containing nucleotide triphosphate hydrolases"/>
    <property type="match status" value="1"/>
</dbReference>
<dbReference type="RefSeq" id="WP_133828026.1">
    <property type="nucleotide sequence ID" value="NZ_SNYO01000005.1"/>
</dbReference>
<dbReference type="GO" id="GO:0006355">
    <property type="term" value="P:regulation of DNA-templated transcription"/>
    <property type="evidence" value="ECO:0007669"/>
    <property type="project" value="InterPro"/>
</dbReference>
<protein>
    <submittedName>
        <fullName evidence="3">LuxR family maltose regulon positive regulatory protein</fullName>
    </submittedName>
</protein>
<dbReference type="AlphaFoldDB" id="A0A4R6V665"/>
<keyword evidence="4" id="KW-1185">Reference proteome</keyword>
<dbReference type="Pfam" id="PF00196">
    <property type="entry name" value="GerE"/>
    <property type="match status" value="1"/>
</dbReference>
<dbReference type="Gene3D" id="1.10.10.10">
    <property type="entry name" value="Winged helix-like DNA-binding domain superfamily/Winged helix DNA-binding domain"/>
    <property type="match status" value="1"/>
</dbReference>
<dbReference type="InterPro" id="IPR027417">
    <property type="entry name" value="P-loop_NTPase"/>
</dbReference>
<dbReference type="Pfam" id="PF25873">
    <property type="entry name" value="WHD_MalT"/>
    <property type="match status" value="1"/>
</dbReference>
<evidence type="ECO:0000256" key="1">
    <source>
        <dbReference type="SAM" id="MobiDB-lite"/>
    </source>
</evidence>
<dbReference type="InterPro" id="IPR000792">
    <property type="entry name" value="Tscrpt_reg_LuxR_C"/>
</dbReference>
<evidence type="ECO:0000259" key="2">
    <source>
        <dbReference type="PROSITE" id="PS50043"/>
    </source>
</evidence>
<reference evidence="3 4" key="1">
    <citation type="submission" date="2019-03" db="EMBL/GenBank/DDBJ databases">
        <title>Genomic Encyclopedia of Type Strains, Phase IV (KMG-IV): sequencing the most valuable type-strain genomes for metagenomic binning, comparative biology and taxonomic classification.</title>
        <authorList>
            <person name="Goeker M."/>
        </authorList>
    </citation>
    <scope>NUCLEOTIDE SEQUENCE [LARGE SCALE GENOMIC DNA]</scope>
    <source>
        <strain evidence="3 4">DSM 45775</strain>
    </source>
</reference>
<dbReference type="OrthoDB" id="134985at2"/>
<evidence type="ECO:0000313" key="3">
    <source>
        <dbReference type="EMBL" id="TDQ55884.1"/>
    </source>
</evidence>
<dbReference type="CDD" id="cd06170">
    <property type="entry name" value="LuxR_C_like"/>
    <property type="match status" value="1"/>
</dbReference>
<dbReference type="InterPro" id="IPR036388">
    <property type="entry name" value="WH-like_DNA-bd_sf"/>
</dbReference>
<gene>
    <name evidence="3" type="ORF">EV188_105282</name>
</gene>
<dbReference type="InterPro" id="IPR059106">
    <property type="entry name" value="WHD_MalT"/>
</dbReference>
<proteinExistence type="predicted"/>
<dbReference type="SMART" id="SM00421">
    <property type="entry name" value="HTH_LUXR"/>
    <property type="match status" value="1"/>
</dbReference>
<dbReference type="InterPro" id="IPR016032">
    <property type="entry name" value="Sig_transdc_resp-reg_C-effctor"/>
</dbReference>
<feature type="region of interest" description="Disordered" evidence="1">
    <location>
        <begin position="1"/>
        <end position="20"/>
    </location>
</feature>
<dbReference type="SUPFAM" id="SSF46894">
    <property type="entry name" value="C-terminal effector domain of the bipartite response regulators"/>
    <property type="match status" value="1"/>
</dbReference>
<comment type="caution">
    <text evidence="3">The sequence shown here is derived from an EMBL/GenBank/DDBJ whole genome shotgun (WGS) entry which is preliminary data.</text>
</comment>
<dbReference type="GO" id="GO:0003677">
    <property type="term" value="F:DNA binding"/>
    <property type="evidence" value="ECO:0007669"/>
    <property type="project" value="InterPro"/>
</dbReference>
<sequence>MAHVARSRTGPPELPPGHVRRGALEDVLDRGADRALVLLSAPPGFGKTSLLASWIGADHGRATAWVSLEPEDRDPRRLWSAVLEALTSLSAVPPSSRLHRLVVSRSTVAPEFLTELTEALAALPTPVRLVLDDVQHLADPLSRQGLAMLLRDAGPLFRLVLAGRRDPPLPLPRLRMDERVTELRAGHLQFAPDESAALLHACGLHLDDAQVAELHERTGGWVAGLRLAALSLRDHPHPERFLEGFSGDERPVADYLVDEVLAGLAEPHREVLRRISVAARVPAALAPRLTGRTDATEVLDELARDTGLVTGSGAPGDPYRLPELLRSHLVADLGRRGPDLVAGLDTVAAAWWSEQGEPVEALRHAARAGDGELLAALVGRWGPWLAGRGEHAALGRAVSAADRDGARPDARLATAAVHGHLARGESDAARDALRRARRDRTPDPDTRAFRAATERVLGRRPPVDDEPVPAEPALGAHVRVGRGAAALLAGEASRARTELGAGLALAHRAGLDVVAHRGRALLAAALWVAGDVPRALEAAERVVGEPDADGPGAAPWTAIAGAVAAHAALLRADPAAARDTTEDAPPTTPAVRFARRSAHGGAVFDLGEGPAGLLALQAARTELGDADVPGALAAAAALLEHRAALELGHTTAAGAVAAWLAGRRPASPALALMRGWGAVAAGDPAAAREAIAPLLARRPRPSPDALDVEAWLLESAGRLARDDRPGARAAARHAVGLAEPLGALRPFAHADGGVRALLVDELATGAPRAAFVARALAAGATSPGGIALSVREHDVLTRLPSLESLDEIASELDVSINTIKTHVRALYGKLGVTTRRDAVLVAHEQGLLG</sequence>
<feature type="domain" description="HTH luxR-type" evidence="2">
    <location>
        <begin position="781"/>
        <end position="846"/>
    </location>
</feature>
<organism evidence="3 4">
    <name type="scientific">Actinomycetospora succinea</name>
    <dbReference type="NCBI Taxonomy" id="663603"/>
    <lineage>
        <taxon>Bacteria</taxon>
        <taxon>Bacillati</taxon>
        <taxon>Actinomycetota</taxon>
        <taxon>Actinomycetes</taxon>
        <taxon>Pseudonocardiales</taxon>
        <taxon>Pseudonocardiaceae</taxon>
        <taxon>Actinomycetospora</taxon>
    </lineage>
</organism>
<dbReference type="Proteomes" id="UP000295705">
    <property type="component" value="Unassembled WGS sequence"/>
</dbReference>
<dbReference type="SUPFAM" id="SSF52540">
    <property type="entry name" value="P-loop containing nucleoside triphosphate hydrolases"/>
    <property type="match status" value="1"/>
</dbReference>
<accession>A0A4R6V665</accession>
<dbReference type="PROSITE" id="PS50043">
    <property type="entry name" value="HTH_LUXR_2"/>
    <property type="match status" value="1"/>
</dbReference>
<dbReference type="EMBL" id="SNYO01000005">
    <property type="protein sequence ID" value="TDQ55884.1"/>
    <property type="molecule type" value="Genomic_DNA"/>
</dbReference>
<feature type="region of interest" description="Disordered" evidence="1">
    <location>
        <begin position="421"/>
        <end position="445"/>
    </location>
</feature>
<evidence type="ECO:0000313" key="4">
    <source>
        <dbReference type="Proteomes" id="UP000295705"/>
    </source>
</evidence>